<dbReference type="Gene3D" id="3.40.250.10">
    <property type="entry name" value="Rhodanese-like domain"/>
    <property type="match status" value="1"/>
</dbReference>
<evidence type="ECO:0000313" key="2">
    <source>
        <dbReference type="EMBL" id="PIW18391.1"/>
    </source>
</evidence>
<dbReference type="Proteomes" id="UP000231019">
    <property type="component" value="Unassembled WGS sequence"/>
</dbReference>
<dbReference type="SMART" id="SM00450">
    <property type="entry name" value="RHOD"/>
    <property type="match status" value="1"/>
</dbReference>
<reference evidence="2 3" key="1">
    <citation type="submission" date="2017-09" db="EMBL/GenBank/DDBJ databases">
        <title>Depth-based differentiation of microbial function through sediment-hosted aquifers and enrichment of novel symbionts in the deep terrestrial subsurface.</title>
        <authorList>
            <person name="Probst A.J."/>
            <person name="Ladd B."/>
            <person name="Jarett J.K."/>
            <person name="Geller-Mcgrath D.E."/>
            <person name="Sieber C.M."/>
            <person name="Emerson J.B."/>
            <person name="Anantharaman K."/>
            <person name="Thomas B.C."/>
            <person name="Malmstrom R."/>
            <person name="Stieglmeier M."/>
            <person name="Klingl A."/>
            <person name="Woyke T."/>
            <person name="Ryan C.M."/>
            <person name="Banfield J.F."/>
        </authorList>
    </citation>
    <scope>NUCLEOTIDE SEQUENCE [LARGE SCALE GENOMIC DNA]</scope>
    <source>
        <strain evidence="2">CG17_big_fil_post_rev_8_21_14_2_50_48_46</strain>
    </source>
</reference>
<dbReference type="EMBL" id="PFFQ01000012">
    <property type="protein sequence ID" value="PIW18391.1"/>
    <property type="molecule type" value="Genomic_DNA"/>
</dbReference>
<evidence type="ECO:0000259" key="1">
    <source>
        <dbReference type="PROSITE" id="PS50206"/>
    </source>
</evidence>
<accession>A0A2M7G8L9</accession>
<protein>
    <submittedName>
        <fullName evidence="2">Rhodanese</fullName>
    </submittedName>
</protein>
<sequence length="126" mass="14228">MGFADAKLKKAILCRSQAVEDEIEISVQEVAALLRSDQPPPLIDVREEFEREICQIPGSRHLTEALADEILKDWDKEQLIIFSCHLGGRSRGAAEYFKQEGFKQVKNLTGGIEAWSLEIDPSVPRY</sequence>
<dbReference type="PANTHER" id="PTHR44086">
    <property type="entry name" value="THIOSULFATE SULFURTRANSFERASE RDL2, MITOCHONDRIAL-RELATED"/>
    <property type="match status" value="1"/>
</dbReference>
<organism evidence="2 3">
    <name type="scientific">bacterium (Candidatus Blackallbacteria) CG17_big_fil_post_rev_8_21_14_2_50_48_46</name>
    <dbReference type="NCBI Taxonomy" id="2014261"/>
    <lineage>
        <taxon>Bacteria</taxon>
        <taxon>Candidatus Blackallbacteria</taxon>
    </lineage>
</organism>
<feature type="domain" description="Rhodanese" evidence="1">
    <location>
        <begin position="36"/>
        <end position="124"/>
    </location>
</feature>
<dbReference type="Pfam" id="PF00581">
    <property type="entry name" value="Rhodanese"/>
    <property type="match status" value="1"/>
</dbReference>
<comment type="caution">
    <text evidence="2">The sequence shown here is derived from an EMBL/GenBank/DDBJ whole genome shotgun (WGS) entry which is preliminary data.</text>
</comment>
<gene>
    <name evidence="2" type="ORF">COW36_03615</name>
</gene>
<dbReference type="AlphaFoldDB" id="A0A2M7G8L9"/>
<dbReference type="InterPro" id="IPR001763">
    <property type="entry name" value="Rhodanese-like_dom"/>
</dbReference>
<proteinExistence type="predicted"/>
<evidence type="ECO:0000313" key="3">
    <source>
        <dbReference type="Proteomes" id="UP000231019"/>
    </source>
</evidence>
<dbReference type="PROSITE" id="PS50206">
    <property type="entry name" value="RHODANESE_3"/>
    <property type="match status" value="1"/>
</dbReference>
<dbReference type="InterPro" id="IPR036873">
    <property type="entry name" value="Rhodanese-like_dom_sf"/>
</dbReference>
<dbReference type="SUPFAM" id="SSF52821">
    <property type="entry name" value="Rhodanese/Cell cycle control phosphatase"/>
    <property type="match status" value="1"/>
</dbReference>
<dbReference type="GO" id="GO:0004792">
    <property type="term" value="F:thiosulfate-cyanide sulfurtransferase activity"/>
    <property type="evidence" value="ECO:0007669"/>
    <property type="project" value="TreeGrafter"/>
</dbReference>
<name>A0A2M7G8L9_9BACT</name>
<dbReference type="PANTHER" id="PTHR44086:SF10">
    <property type="entry name" value="THIOSULFATE SULFURTRANSFERASE_RHODANESE-LIKE DOMAIN-CONTAINING PROTEIN 3"/>
    <property type="match status" value="1"/>
</dbReference>